<name>A0A327RE75_9FLAO</name>
<dbReference type="PANTHER" id="PTHR30373:SF2">
    <property type="entry name" value="UPF0603 PROTEIN YGCG"/>
    <property type="match status" value="1"/>
</dbReference>
<evidence type="ECO:0000313" key="2">
    <source>
        <dbReference type="EMBL" id="RAJ15199.1"/>
    </source>
</evidence>
<keyword evidence="3" id="KW-1185">Reference proteome</keyword>
<feature type="domain" description="TPM" evidence="1">
    <location>
        <begin position="31"/>
        <end position="154"/>
    </location>
</feature>
<sequence length="158" mass="17705">MRFLLLLFVFVSLISCKKEKQNDTLINQDVVQDYANLFSAKEKDSISKVIIDYENISTNQICVYVIDSIPNNNNALMYATTIGQTLGVGQAEKNNGLLILISTKDRQVAFATGLGTEKILTDTICHDLIENTLIPSFKQSAYFKGVLQVLDSIKVKWH</sequence>
<dbReference type="PROSITE" id="PS51257">
    <property type="entry name" value="PROKAR_LIPOPROTEIN"/>
    <property type="match status" value="1"/>
</dbReference>
<dbReference type="InterPro" id="IPR007621">
    <property type="entry name" value="TPM_dom"/>
</dbReference>
<proteinExistence type="predicted"/>
<dbReference type="AlphaFoldDB" id="A0A327RE75"/>
<dbReference type="EMBL" id="QLLO01000004">
    <property type="protein sequence ID" value="RAJ15199.1"/>
    <property type="molecule type" value="Genomic_DNA"/>
</dbReference>
<dbReference type="Pfam" id="PF04536">
    <property type="entry name" value="TPM_phosphatase"/>
    <property type="match status" value="1"/>
</dbReference>
<dbReference type="PANTHER" id="PTHR30373">
    <property type="entry name" value="UPF0603 PROTEIN YGCG"/>
    <property type="match status" value="1"/>
</dbReference>
<dbReference type="OrthoDB" id="9810918at2"/>
<evidence type="ECO:0000313" key="3">
    <source>
        <dbReference type="Proteomes" id="UP000248703"/>
    </source>
</evidence>
<accession>A0A327RE75</accession>
<dbReference type="RefSeq" id="WP_111659865.1">
    <property type="nucleotide sequence ID" value="NZ_QLLO01000004.1"/>
</dbReference>
<evidence type="ECO:0000259" key="1">
    <source>
        <dbReference type="Pfam" id="PF04536"/>
    </source>
</evidence>
<dbReference type="Gene3D" id="3.10.310.50">
    <property type="match status" value="1"/>
</dbReference>
<reference evidence="2 3" key="1">
    <citation type="submission" date="2018-06" db="EMBL/GenBank/DDBJ databases">
        <title>Genomic Encyclopedia of Archaeal and Bacterial Type Strains, Phase II (KMG-II): from individual species to whole genera.</title>
        <authorList>
            <person name="Goeker M."/>
        </authorList>
    </citation>
    <scope>NUCLEOTIDE SEQUENCE [LARGE SCALE GENOMIC DNA]</scope>
    <source>
        <strain evidence="2 3">DSM 24464</strain>
    </source>
</reference>
<protein>
    <recommendedName>
        <fullName evidence="1">TPM domain-containing protein</fullName>
    </recommendedName>
</protein>
<dbReference type="Proteomes" id="UP000248703">
    <property type="component" value="Unassembled WGS sequence"/>
</dbReference>
<comment type="caution">
    <text evidence="2">The sequence shown here is derived from an EMBL/GenBank/DDBJ whole genome shotgun (WGS) entry which is preliminary data.</text>
</comment>
<gene>
    <name evidence="2" type="ORF">LY08_01552</name>
</gene>
<organism evidence="2 3">
    <name type="scientific">Olleya aquimaris</name>
    <dbReference type="NCBI Taxonomy" id="639310"/>
    <lineage>
        <taxon>Bacteria</taxon>
        <taxon>Pseudomonadati</taxon>
        <taxon>Bacteroidota</taxon>
        <taxon>Flavobacteriia</taxon>
        <taxon>Flavobacteriales</taxon>
        <taxon>Flavobacteriaceae</taxon>
    </lineage>
</organism>